<dbReference type="AlphaFoldDB" id="A0A367F4K0"/>
<keyword evidence="2" id="KW-0560">Oxidoreductase</keyword>
<keyword evidence="1" id="KW-0285">Flavoprotein</keyword>
<evidence type="ECO:0000259" key="3">
    <source>
        <dbReference type="Pfam" id="PF00724"/>
    </source>
</evidence>
<accession>A0A367F4K0</accession>
<dbReference type="Gene3D" id="3.20.20.70">
    <property type="entry name" value="Aldolase class I"/>
    <property type="match status" value="1"/>
</dbReference>
<gene>
    <name evidence="4" type="ORF">DTL70_11090</name>
</gene>
<sequence length="411" mass="44176">MNQTAHQAPGNPDVLAPAQLGPVSLRNRTIKAATYEGLSHEGLVTQELIDFHVRHAAGGVGMTTVAYCAVAPEGRTGAHQILWRPAALPGLRKLTEAVHAEGAAVCAQIGHAGPVANPKSNGAPALSPSRHFHKTTLSFAREATRGDLKRIVRNHAEAATMAVEAGFDAVEIHLGHNYLASSFLSPRINHRKDEYGGSLDNRARFPREIARAVRAAVGKRIAVIAKLNMDDGVPGGFWLDEAIPVARRLESDGSLDAVELTVGSSLLNPMYLFRGDAPLREFAQVMPQPVKTGVKLVGNRVLHSYPYEDAYLLEQARQVRAAIEMPLILLGGITNRRTMDLAMREGFQFVAMGRALLREPDLVNRIRADAATPSLCIHCNKCMVSFHGGIRCVLVDDSGDRAAGGATPITG</sequence>
<reference evidence="4 5" key="1">
    <citation type="submission" date="2018-06" db="EMBL/GenBank/DDBJ databases">
        <title>Streptomyces reniochalinae sp. nov. and Streptomyces diacarnus sp. nov. from marine sponges.</title>
        <authorList>
            <person name="Li L."/>
        </authorList>
    </citation>
    <scope>NUCLEOTIDE SEQUENCE [LARGE SCALE GENOMIC DNA]</scope>
    <source>
        <strain evidence="4 5">LHW51701</strain>
    </source>
</reference>
<dbReference type="PANTHER" id="PTHR43656">
    <property type="entry name" value="BINDING OXIDOREDUCTASE, PUTATIVE (AFU_ORTHOLOGUE AFUA_2G08260)-RELATED"/>
    <property type="match status" value="1"/>
</dbReference>
<dbReference type="RefSeq" id="WP_114021707.1">
    <property type="nucleotide sequence ID" value="NZ_QOIN01000039.1"/>
</dbReference>
<comment type="caution">
    <text evidence="4">The sequence shown here is derived from an EMBL/GenBank/DDBJ whole genome shotgun (WGS) entry which is preliminary data.</text>
</comment>
<dbReference type="InterPro" id="IPR001155">
    <property type="entry name" value="OxRdtase_FMN_N"/>
</dbReference>
<feature type="domain" description="NADH:flavin oxidoreductase/NADH oxidase N-terminal" evidence="3">
    <location>
        <begin position="15"/>
        <end position="233"/>
    </location>
</feature>
<dbReference type="SUPFAM" id="SSF51395">
    <property type="entry name" value="FMN-linked oxidoreductases"/>
    <property type="match status" value="1"/>
</dbReference>
<dbReference type="CDD" id="cd02803">
    <property type="entry name" value="OYE_like_FMN_family"/>
    <property type="match status" value="1"/>
</dbReference>
<dbReference type="GO" id="GO:0010181">
    <property type="term" value="F:FMN binding"/>
    <property type="evidence" value="ECO:0007669"/>
    <property type="project" value="InterPro"/>
</dbReference>
<organism evidence="4 5">
    <name type="scientific">Streptomyces diacarni</name>
    <dbReference type="NCBI Taxonomy" id="2800381"/>
    <lineage>
        <taxon>Bacteria</taxon>
        <taxon>Bacillati</taxon>
        <taxon>Actinomycetota</taxon>
        <taxon>Actinomycetes</taxon>
        <taxon>Kitasatosporales</taxon>
        <taxon>Streptomycetaceae</taxon>
        <taxon>Streptomyces</taxon>
    </lineage>
</organism>
<evidence type="ECO:0000313" key="4">
    <source>
        <dbReference type="EMBL" id="RCG24859.1"/>
    </source>
</evidence>
<dbReference type="Pfam" id="PF00724">
    <property type="entry name" value="Oxidored_FMN"/>
    <property type="match status" value="1"/>
</dbReference>
<dbReference type="GO" id="GO:0016491">
    <property type="term" value="F:oxidoreductase activity"/>
    <property type="evidence" value="ECO:0007669"/>
    <property type="project" value="UniProtKB-KW"/>
</dbReference>
<name>A0A367F4K0_9ACTN</name>
<keyword evidence="5" id="KW-1185">Reference proteome</keyword>
<evidence type="ECO:0000256" key="2">
    <source>
        <dbReference type="ARBA" id="ARBA00023002"/>
    </source>
</evidence>
<evidence type="ECO:0000313" key="5">
    <source>
        <dbReference type="Proteomes" id="UP000252914"/>
    </source>
</evidence>
<proteinExistence type="predicted"/>
<evidence type="ECO:0000256" key="1">
    <source>
        <dbReference type="ARBA" id="ARBA00022630"/>
    </source>
</evidence>
<dbReference type="PANTHER" id="PTHR43656:SF2">
    <property type="entry name" value="BINDING OXIDOREDUCTASE, PUTATIVE (AFU_ORTHOLOGUE AFUA_2G08260)-RELATED"/>
    <property type="match status" value="1"/>
</dbReference>
<dbReference type="InterPro" id="IPR051799">
    <property type="entry name" value="NADH_flavin_oxidoreductase"/>
</dbReference>
<dbReference type="InterPro" id="IPR013785">
    <property type="entry name" value="Aldolase_TIM"/>
</dbReference>
<protein>
    <submittedName>
        <fullName evidence="4">NADH:flavin oxidoreductase</fullName>
    </submittedName>
</protein>
<dbReference type="Proteomes" id="UP000252914">
    <property type="component" value="Unassembled WGS sequence"/>
</dbReference>
<dbReference type="EMBL" id="QOIN01000039">
    <property type="protein sequence ID" value="RCG24859.1"/>
    <property type="molecule type" value="Genomic_DNA"/>
</dbReference>